<sequence>MNNQVDKDASASSKKSSSRHVIIFGITLFSICVSPGFCAHAIEPSSIEGPAPELVSSSVSASEALDLLIDGNERFAVEKPMHGHESCSRRNSLLKGQHPFAVIVGCADSRVPPELIFDQGFGDLFVIRNAGNLIATDVAASIEYAVTHLDTQLVVVMGHEGCGAITAALASSEARSHEPMELQAVLKMIEVSLSDHEHPADPTQYVAAAVKANVISAVKQLRFMAIEHGDPALKKAKIVGAIYNMHSGKVEFME</sequence>
<dbReference type="OrthoDB" id="9769739at2"/>
<evidence type="ECO:0000256" key="8">
    <source>
        <dbReference type="SAM" id="Phobius"/>
    </source>
</evidence>
<evidence type="ECO:0000256" key="6">
    <source>
        <dbReference type="PIRSR" id="PIRSR601765-1"/>
    </source>
</evidence>
<comment type="similarity">
    <text evidence="1 7">Belongs to the beta-class carbonic anhydrase family.</text>
</comment>
<dbReference type="PROSITE" id="PS00705">
    <property type="entry name" value="PROK_CO2_ANHYDRASE_2"/>
    <property type="match status" value="1"/>
</dbReference>
<protein>
    <recommendedName>
        <fullName evidence="2 7">Carbonic anhydrase</fullName>
        <ecNumber evidence="2 7">4.2.1.1</ecNumber>
    </recommendedName>
    <alternativeName>
        <fullName evidence="7">Carbonate dehydratase</fullName>
    </alternativeName>
</protein>
<comment type="caution">
    <text evidence="9">The sequence shown here is derived from an EMBL/GenBank/DDBJ whole genome shotgun (WGS) entry which is preliminary data.</text>
</comment>
<dbReference type="RefSeq" id="WP_146395125.1">
    <property type="nucleotide sequence ID" value="NZ_SJPJ01000001.1"/>
</dbReference>
<comment type="cofactor">
    <cofactor evidence="6">
        <name>Zn(2+)</name>
        <dbReference type="ChEBI" id="CHEBI:29105"/>
    </cofactor>
    <text evidence="6">Binds 1 zinc ion per subunit.</text>
</comment>
<keyword evidence="4 7" id="KW-0456">Lyase</keyword>
<evidence type="ECO:0000256" key="3">
    <source>
        <dbReference type="ARBA" id="ARBA00022833"/>
    </source>
</evidence>
<reference evidence="9 10" key="1">
    <citation type="submission" date="2019-02" db="EMBL/GenBank/DDBJ databases">
        <title>Deep-cultivation of Planctomycetes and their phenomic and genomic characterization uncovers novel biology.</title>
        <authorList>
            <person name="Wiegand S."/>
            <person name="Jogler M."/>
            <person name="Boedeker C."/>
            <person name="Pinto D."/>
            <person name="Vollmers J."/>
            <person name="Rivas-Marin E."/>
            <person name="Kohn T."/>
            <person name="Peeters S.H."/>
            <person name="Heuer A."/>
            <person name="Rast P."/>
            <person name="Oberbeckmann S."/>
            <person name="Bunk B."/>
            <person name="Jeske O."/>
            <person name="Meyerdierks A."/>
            <person name="Storesund J.E."/>
            <person name="Kallscheuer N."/>
            <person name="Luecker S."/>
            <person name="Lage O.M."/>
            <person name="Pohl T."/>
            <person name="Merkel B.J."/>
            <person name="Hornburger P."/>
            <person name="Mueller R.-W."/>
            <person name="Bruemmer F."/>
            <person name="Labrenz M."/>
            <person name="Spormann A.M."/>
            <person name="Op Den Camp H."/>
            <person name="Overmann J."/>
            <person name="Amann R."/>
            <person name="Jetten M.S.M."/>
            <person name="Mascher T."/>
            <person name="Medema M.H."/>
            <person name="Devos D.P."/>
            <person name="Kaster A.-K."/>
            <person name="Ovreas L."/>
            <person name="Rohde M."/>
            <person name="Galperin M.Y."/>
            <person name="Jogler C."/>
        </authorList>
    </citation>
    <scope>NUCLEOTIDE SEQUENCE [LARGE SCALE GENOMIC DNA]</scope>
    <source>
        <strain evidence="9 10">CA13</strain>
    </source>
</reference>
<dbReference type="Gene3D" id="3.40.1050.10">
    <property type="entry name" value="Carbonic anhydrase"/>
    <property type="match status" value="1"/>
</dbReference>
<evidence type="ECO:0000256" key="1">
    <source>
        <dbReference type="ARBA" id="ARBA00006217"/>
    </source>
</evidence>
<dbReference type="PANTHER" id="PTHR11002">
    <property type="entry name" value="CARBONIC ANHYDRASE"/>
    <property type="match status" value="1"/>
</dbReference>
<evidence type="ECO:0000313" key="9">
    <source>
        <dbReference type="EMBL" id="TWT80022.1"/>
    </source>
</evidence>
<accession>A0A5C5YY81</accession>
<keyword evidence="6" id="KW-0479">Metal-binding</keyword>
<gene>
    <name evidence="9" type="primary">cynT</name>
    <name evidence="9" type="ORF">CA13_14340</name>
</gene>
<feature type="binding site" evidence="6">
    <location>
        <position position="162"/>
    </location>
    <ligand>
        <name>Zn(2+)</name>
        <dbReference type="ChEBI" id="CHEBI:29105"/>
    </ligand>
</feature>
<dbReference type="InterPro" id="IPR015892">
    <property type="entry name" value="Carbonic_anhydrase_CS"/>
</dbReference>
<keyword evidence="8" id="KW-0472">Membrane</keyword>
<keyword evidence="3 6" id="KW-0862">Zinc</keyword>
<comment type="function">
    <text evidence="7">Reversible hydration of carbon dioxide.</text>
</comment>
<dbReference type="EC" id="4.2.1.1" evidence="2 7"/>
<evidence type="ECO:0000256" key="2">
    <source>
        <dbReference type="ARBA" id="ARBA00012925"/>
    </source>
</evidence>
<dbReference type="InterPro" id="IPR036874">
    <property type="entry name" value="Carbonic_anhydrase_sf"/>
</dbReference>
<feature type="binding site" evidence="6">
    <location>
        <position position="159"/>
    </location>
    <ligand>
        <name>Zn(2+)</name>
        <dbReference type="ChEBI" id="CHEBI:29105"/>
    </ligand>
</feature>
<dbReference type="GO" id="GO:0004089">
    <property type="term" value="F:carbonate dehydratase activity"/>
    <property type="evidence" value="ECO:0007669"/>
    <property type="project" value="UniProtKB-UniRule"/>
</dbReference>
<feature type="transmembrane region" description="Helical" evidence="8">
    <location>
        <begin position="21"/>
        <end position="42"/>
    </location>
</feature>
<feature type="binding site" evidence="6">
    <location>
        <position position="108"/>
    </location>
    <ligand>
        <name>Zn(2+)</name>
        <dbReference type="ChEBI" id="CHEBI:29105"/>
    </ligand>
</feature>
<feature type="binding site" evidence="6">
    <location>
        <position position="106"/>
    </location>
    <ligand>
        <name>Zn(2+)</name>
        <dbReference type="ChEBI" id="CHEBI:29105"/>
    </ligand>
</feature>
<dbReference type="GO" id="GO:0008270">
    <property type="term" value="F:zinc ion binding"/>
    <property type="evidence" value="ECO:0007669"/>
    <property type="project" value="UniProtKB-UniRule"/>
</dbReference>
<dbReference type="Proteomes" id="UP000315010">
    <property type="component" value="Unassembled WGS sequence"/>
</dbReference>
<dbReference type="GO" id="GO:0015976">
    <property type="term" value="P:carbon utilization"/>
    <property type="evidence" value="ECO:0007669"/>
    <property type="project" value="InterPro"/>
</dbReference>
<dbReference type="Pfam" id="PF00484">
    <property type="entry name" value="Pro_CA"/>
    <property type="match status" value="1"/>
</dbReference>
<dbReference type="PROSITE" id="PS00704">
    <property type="entry name" value="PROK_CO2_ANHYDRASE_1"/>
    <property type="match status" value="1"/>
</dbReference>
<comment type="catalytic activity">
    <reaction evidence="5 7">
        <text>hydrogencarbonate + H(+) = CO2 + H2O</text>
        <dbReference type="Rhea" id="RHEA:10748"/>
        <dbReference type="ChEBI" id="CHEBI:15377"/>
        <dbReference type="ChEBI" id="CHEBI:15378"/>
        <dbReference type="ChEBI" id="CHEBI:16526"/>
        <dbReference type="ChEBI" id="CHEBI:17544"/>
        <dbReference type="EC" id="4.2.1.1"/>
    </reaction>
</comment>
<evidence type="ECO:0000256" key="7">
    <source>
        <dbReference type="RuleBase" id="RU003956"/>
    </source>
</evidence>
<evidence type="ECO:0000256" key="4">
    <source>
        <dbReference type="ARBA" id="ARBA00023239"/>
    </source>
</evidence>
<dbReference type="AlphaFoldDB" id="A0A5C5YY81"/>
<name>A0A5C5YY81_9BACT</name>
<evidence type="ECO:0000313" key="10">
    <source>
        <dbReference type="Proteomes" id="UP000315010"/>
    </source>
</evidence>
<dbReference type="CDD" id="cd03378">
    <property type="entry name" value="beta_CA_cladeC"/>
    <property type="match status" value="1"/>
</dbReference>
<keyword evidence="10" id="KW-1185">Reference proteome</keyword>
<dbReference type="PANTHER" id="PTHR11002:SF79">
    <property type="entry name" value="CARBONIC ANHYDRASE 2"/>
    <property type="match status" value="1"/>
</dbReference>
<dbReference type="EMBL" id="SJPJ01000001">
    <property type="protein sequence ID" value="TWT80022.1"/>
    <property type="molecule type" value="Genomic_DNA"/>
</dbReference>
<evidence type="ECO:0000256" key="5">
    <source>
        <dbReference type="ARBA" id="ARBA00048348"/>
    </source>
</evidence>
<dbReference type="SUPFAM" id="SSF53056">
    <property type="entry name" value="beta-carbonic anhydrase, cab"/>
    <property type="match status" value="1"/>
</dbReference>
<proteinExistence type="inferred from homology"/>
<dbReference type="SMART" id="SM00947">
    <property type="entry name" value="Pro_CA"/>
    <property type="match status" value="1"/>
</dbReference>
<keyword evidence="8" id="KW-1133">Transmembrane helix</keyword>
<dbReference type="InterPro" id="IPR001765">
    <property type="entry name" value="Carbonic_anhydrase"/>
</dbReference>
<organism evidence="9 10">
    <name type="scientific">Novipirellula herctigrandis</name>
    <dbReference type="NCBI Taxonomy" id="2527986"/>
    <lineage>
        <taxon>Bacteria</taxon>
        <taxon>Pseudomonadati</taxon>
        <taxon>Planctomycetota</taxon>
        <taxon>Planctomycetia</taxon>
        <taxon>Pirellulales</taxon>
        <taxon>Pirellulaceae</taxon>
        <taxon>Novipirellula</taxon>
    </lineage>
</organism>
<keyword evidence="8" id="KW-0812">Transmembrane</keyword>